<evidence type="ECO:0000256" key="1">
    <source>
        <dbReference type="SAM" id="MobiDB-lite"/>
    </source>
</evidence>
<dbReference type="EMBL" id="CAJPDR010000168">
    <property type="protein sequence ID" value="CAF9923381.1"/>
    <property type="molecule type" value="Genomic_DNA"/>
</dbReference>
<sequence length="622" mass="68388">MAKPIQAGSLATIIDLADNPPDQPLHTGDLQQPLVLYIARVPGSHGICFSLSDPNSKELMTLDIFLTTMKPQQKVVTAQDVQSSLYYMHLDRLEENELLSSVENCDDLPDEDDGCGKPAISNRTVGVRRKPLPSSSILGLGDHPQPPREVNPYFQTYSSGPTGNLPAGRKPVSQGSVAEHRRMDADPPLPDRKPLGPRPMNQLFLSVDNPPLHDVPERQNIDLRRWSEQPAETIPRLPPRPFSGGKDNVPMVPPRPLTASLKDSFVANGRHSRFLHRKPIAHSVWHDVNREMKDGSNAKDLQSASLSLIRRYNNEQWNVGTISSKGTKPTVSGFGESSPGISIHILTHGYSRFIDPINSFAKQALTVANKSNGTRDSHTPITAAGEQSYFQRDLQVSGLAMSRYQRHRPESTDSTLIHQGTKPSFDLLRHSRQSSESTDSNLSFKNGLPELNSGSKKGYILRSPWDGVCEFTTGVAGRSFRCKHSFASSNPSFGPGMHSAQVSELRFNLPSSRTLGSPASRSLVPGIPREAKCSSLFLHQHRRRSSSSFEAKDTHGTGYVAPEVEFEERLDLSLGQEHAGGGFGGKEAKLGKLIIEAEGLQMLDLIVAANMALFWGVYEKLR</sequence>
<reference evidence="2" key="1">
    <citation type="submission" date="2021-03" db="EMBL/GenBank/DDBJ databases">
        <authorList>
            <person name="Tagirdzhanova G."/>
        </authorList>
    </citation>
    <scope>NUCLEOTIDE SEQUENCE</scope>
</reference>
<accession>A0A8H3FCC2</accession>
<dbReference type="Proteomes" id="UP000664203">
    <property type="component" value="Unassembled WGS sequence"/>
</dbReference>
<dbReference type="AlphaFoldDB" id="A0A8H3FCC2"/>
<organism evidence="2 3">
    <name type="scientific">Alectoria fallacina</name>
    <dbReference type="NCBI Taxonomy" id="1903189"/>
    <lineage>
        <taxon>Eukaryota</taxon>
        <taxon>Fungi</taxon>
        <taxon>Dikarya</taxon>
        <taxon>Ascomycota</taxon>
        <taxon>Pezizomycotina</taxon>
        <taxon>Lecanoromycetes</taxon>
        <taxon>OSLEUM clade</taxon>
        <taxon>Lecanoromycetidae</taxon>
        <taxon>Lecanorales</taxon>
        <taxon>Lecanorineae</taxon>
        <taxon>Parmeliaceae</taxon>
        <taxon>Alectoria</taxon>
    </lineage>
</organism>
<evidence type="ECO:0000313" key="3">
    <source>
        <dbReference type="Proteomes" id="UP000664203"/>
    </source>
</evidence>
<dbReference type="OrthoDB" id="5426191at2759"/>
<feature type="region of interest" description="Disordered" evidence="1">
    <location>
        <begin position="109"/>
        <end position="195"/>
    </location>
</feature>
<gene>
    <name evidence="2" type="ORF">ALECFALPRED_002369</name>
</gene>
<feature type="compositionally biased region" description="Polar residues" evidence="1">
    <location>
        <begin position="153"/>
        <end position="162"/>
    </location>
</feature>
<protein>
    <submittedName>
        <fullName evidence="2">Uncharacterized protein</fullName>
    </submittedName>
</protein>
<keyword evidence="3" id="KW-1185">Reference proteome</keyword>
<feature type="compositionally biased region" description="Basic and acidic residues" evidence="1">
    <location>
        <begin position="178"/>
        <end position="194"/>
    </location>
</feature>
<evidence type="ECO:0000313" key="2">
    <source>
        <dbReference type="EMBL" id="CAF9923381.1"/>
    </source>
</evidence>
<comment type="caution">
    <text evidence="2">The sequence shown here is derived from an EMBL/GenBank/DDBJ whole genome shotgun (WGS) entry which is preliminary data.</text>
</comment>
<proteinExistence type="predicted"/>
<name>A0A8H3FCC2_9LECA</name>